<evidence type="ECO:0000256" key="1">
    <source>
        <dbReference type="SAM" id="Phobius"/>
    </source>
</evidence>
<accession>A0A1W9KNI9</accession>
<dbReference type="InterPro" id="IPR025060">
    <property type="entry name" value="DUF3999"/>
</dbReference>
<evidence type="ECO:0008006" key="4">
    <source>
        <dbReference type="Google" id="ProtNLM"/>
    </source>
</evidence>
<keyword evidence="1" id="KW-0812">Transmembrane</keyword>
<name>A0A1W9KNI9_9BURK</name>
<comment type="caution">
    <text evidence="2">The sequence shown here is derived from an EMBL/GenBank/DDBJ whole genome shotgun (WGS) entry which is preliminary data.</text>
</comment>
<organism evidence="2 3">
    <name type="scientific">Rhodoferax ferrireducens</name>
    <dbReference type="NCBI Taxonomy" id="192843"/>
    <lineage>
        <taxon>Bacteria</taxon>
        <taxon>Pseudomonadati</taxon>
        <taxon>Pseudomonadota</taxon>
        <taxon>Betaproteobacteria</taxon>
        <taxon>Burkholderiales</taxon>
        <taxon>Comamonadaceae</taxon>
        <taxon>Rhodoferax</taxon>
    </lineage>
</organism>
<gene>
    <name evidence="2" type="ORF">BWK72_20835</name>
</gene>
<sequence length="457" mass="50155">MVFLVLLAGVINAAEHVQDFNWRALVKADTSAPYYRVTLPVEAYLNTAQPGFADLRVFNAAGEPVPFARTAPSGSSERSMQRTTLRWFPLREAVASNAAAGKLDVTVRQSGDGTLVEVHSAAGKPENKSQAVRGYLLDASKLVRHESAQALELDWQGGNDGFQLLDIEASDNLQDWRSVQRNVQLARLDFNGERIERRRIELAGLPGRYLKLQWRDPAIAPELVRAEIEQGSAHWKAPPLAWSAQIAPLRSALNLQPGEFHYRLEQALPISRIRIVLPQGNVLLPLQILQPIRERRDWHGIAHGVVYRINSNNREWIQDEIALSGPWLKEFIVRFDPRSSRNISQPTMQIGIAPEQVVFLAEGAAPYELAVGNGKMASGALPLATLVPGLGAPNAPHIAEAVLASGAASVMPASSPASALQPQADWKKIALWGVLIAGVLAMAAMAWQLVRQMDRKE</sequence>
<feature type="transmembrane region" description="Helical" evidence="1">
    <location>
        <begin position="429"/>
        <end position="450"/>
    </location>
</feature>
<proteinExistence type="predicted"/>
<keyword evidence="1" id="KW-0472">Membrane</keyword>
<reference evidence="2 3" key="1">
    <citation type="submission" date="2017-01" db="EMBL/GenBank/DDBJ databases">
        <title>Novel large sulfur bacteria in the metagenomes of groundwater-fed chemosynthetic microbial mats in the Lake Huron basin.</title>
        <authorList>
            <person name="Sharrar A.M."/>
            <person name="Flood B.E."/>
            <person name="Bailey J.V."/>
            <person name="Jones D.S."/>
            <person name="Biddanda B."/>
            <person name="Ruberg S.A."/>
            <person name="Marcus D.N."/>
            <person name="Dick G.J."/>
        </authorList>
    </citation>
    <scope>NUCLEOTIDE SEQUENCE [LARGE SCALE GENOMIC DNA]</scope>
    <source>
        <strain evidence="2">A7</strain>
    </source>
</reference>
<dbReference type="EMBL" id="MTEI01000041">
    <property type="protein sequence ID" value="OQW85722.1"/>
    <property type="molecule type" value="Genomic_DNA"/>
</dbReference>
<dbReference type="AlphaFoldDB" id="A0A1W9KNI9"/>
<evidence type="ECO:0000313" key="3">
    <source>
        <dbReference type="Proteomes" id="UP000192505"/>
    </source>
</evidence>
<evidence type="ECO:0000313" key="2">
    <source>
        <dbReference type="EMBL" id="OQW85722.1"/>
    </source>
</evidence>
<dbReference type="Pfam" id="PF13163">
    <property type="entry name" value="DUF3999"/>
    <property type="match status" value="1"/>
</dbReference>
<dbReference type="Proteomes" id="UP000192505">
    <property type="component" value="Unassembled WGS sequence"/>
</dbReference>
<protein>
    <recommendedName>
        <fullName evidence="4">DUF3999 domain-containing protein</fullName>
    </recommendedName>
</protein>
<keyword evidence="1" id="KW-1133">Transmembrane helix</keyword>